<evidence type="ECO:0000256" key="1">
    <source>
        <dbReference type="SAM" id="Phobius"/>
    </source>
</evidence>
<dbReference type="AlphaFoldDB" id="A0A1M5ZB27"/>
<reference evidence="2 3" key="1">
    <citation type="submission" date="2016-11" db="EMBL/GenBank/DDBJ databases">
        <authorList>
            <person name="Jaros S."/>
            <person name="Januszkiewicz K."/>
            <person name="Wedrychowicz H."/>
        </authorList>
    </citation>
    <scope>NUCLEOTIDE SEQUENCE [LARGE SCALE GENOMIC DNA]</scope>
    <source>
        <strain evidence="2 3">DSM 6191</strain>
    </source>
</reference>
<feature type="transmembrane region" description="Helical" evidence="1">
    <location>
        <begin position="57"/>
        <end position="79"/>
    </location>
</feature>
<gene>
    <name evidence="2" type="ORF">SAMN02745941_02728</name>
</gene>
<dbReference type="Proteomes" id="UP000184241">
    <property type="component" value="Unassembled WGS sequence"/>
</dbReference>
<feature type="transmembrane region" description="Helical" evidence="1">
    <location>
        <begin position="230"/>
        <end position="251"/>
    </location>
</feature>
<dbReference type="RefSeq" id="WP_073020218.1">
    <property type="nucleotide sequence ID" value="NZ_FQXU01000008.1"/>
</dbReference>
<sequence>MLKLLKHNFKEVRWFYFWEIVIVMLMASFMIWNSKGTVTENELSYTVGMGVNEYRSMLGLFSTYIMIIHLGFNIVIANVQLSDRKSKLLFLTDISGKKFILSKIIEFSIVQLITSILGLIISLRLIVISNDLGRVLPEFINYITLFNYNLIVYVIVLLSIILIRTKLNGVLSSSLLGVGITILVMYALFKFNFHILQDLNLGTISIKMEKFVYSVGKMLNMGQGMFGWRIRINVFSALAKLGILAGTFILASKVIDKKLDVV</sequence>
<evidence type="ECO:0000313" key="3">
    <source>
        <dbReference type="Proteomes" id="UP000184241"/>
    </source>
</evidence>
<accession>A0A1M5ZB27</accession>
<feature type="transmembrane region" description="Helical" evidence="1">
    <location>
        <begin position="12"/>
        <end position="32"/>
    </location>
</feature>
<dbReference type="EMBL" id="FQXU01000008">
    <property type="protein sequence ID" value="SHI21425.1"/>
    <property type="molecule type" value="Genomic_DNA"/>
</dbReference>
<name>A0A1M5ZB27_9CLOT</name>
<feature type="transmembrane region" description="Helical" evidence="1">
    <location>
        <begin position="139"/>
        <end position="163"/>
    </location>
</feature>
<protein>
    <recommendedName>
        <fullName evidence="4">ABC-2 family transporter protein</fullName>
    </recommendedName>
</protein>
<organism evidence="2 3">
    <name type="scientific">Clostridium intestinale DSM 6191</name>
    <dbReference type="NCBI Taxonomy" id="1121320"/>
    <lineage>
        <taxon>Bacteria</taxon>
        <taxon>Bacillati</taxon>
        <taxon>Bacillota</taxon>
        <taxon>Clostridia</taxon>
        <taxon>Eubacteriales</taxon>
        <taxon>Clostridiaceae</taxon>
        <taxon>Clostridium</taxon>
    </lineage>
</organism>
<evidence type="ECO:0008006" key="4">
    <source>
        <dbReference type="Google" id="ProtNLM"/>
    </source>
</evidence>
<keyword evidence="1" id="KW-0472">Membrane</keyword>
<proteinExistence type="predicted"/>
<keyword evidence="1" id="KW-0812">Transmembrane</keyword>
<feature type="transmembrane region" description="Helical" evidence="1">
    <location>
        <begin position="170"/>
        <end position="189"/>
    </location>
</feature>
<feature type="transmembrane region" description="Helical" evidence="1">
    <location>
        <begin position="100"/>
        <end position="127"/>
    </location>
</feature>
<evidence type="ECO:0000313" key="2">
    <source>
        <dbReference type="EMBL" id="SHI21425.1"/>
    </source>
</evidence>
<keyword evidence="1" id="KW-1133">Transmembrane helix</keyword>